<dbReference type="OrthoDB" id="2535391at2759"/>
<evidence type="ECO:0000313" key="6">
    <source>
        <dbReference type="Proteomes" id="UP000594260"/>
    </source>
</evidence>
<dbReference type="EnsemblMetazoa" id="XM_022814789">
    <property type="protein sequence ID" value="XP_022670524"/>
    <property type="gene ID" value="LOC111254190"/>
</dbReference>
<dbReference type="GeneID" id="111254190"/>
<dbReference type="Proteomes" id="UP000594260">
    <property type="component" value="Unplaced"/>
</dbReference>
<accession>A0A7M7KTL4</accession>
<protein>
    <recommendedName>
        <fullName evidence="7">RING-type domain-containing protein</fullName>
    </recommendedName>
</protein>
<evidence type="ECO:0008006" key="7">
    <source>
        <dbReference type="Google" id="ProtNLM"/>
    </source>
</evidence>
<keyword evidence="2" id="KW-0863">Zinc-finger</keyword>
<name>A0A7M7KTL4_VARDE</name>
<evidence type="ECO:0000256" key="1">
    <source>
        <dbReference type="ARBA" id="ARBA00022723"/>
    </source>
</evidence>
<keyword evidence="4" id="KW-0175">Coiled coil</keyword>
<keyword evidence="3" id="KW-0862">Zinc</keyword>
<evidence type="ECO:0000256" key="3">
    <source>
        <dbReference type="ARBA" id="ARBA00022833"/>
    </source>
</evidence>
<proteinExistence type="predicted"/>
<dbReference type="PROSITE" id="PS00518">
    <property type="entry name" value="ZF_RING_1"/>
    <property type="match status" value="1"/>
</dbReference>
<evidence type="ECO:0000313" key="5">
    <source>
        <dbReference type="EnsemblMetazoa" id="XP_022670524"/>
    </source>
</evidence>
<evidence type="ECO:0000256" key="2">
    <source>
        <dbReference type="ARBA" id="ARBA00022771"/>
    </source>
</evidence>
<sequence>MAQVNKSSVQWYFHCMRCGNGVTSDIKHTSYFITDCQHMICKGCLPTNDQICCVCKNECKIKFVDDPAIVPLFADLNKGRKLLAKVAMFRETHDKAVCHLLKNQINELKAESARAQRSAQRLQHEYESRRAQAYGLKSPSPAPILPSQLSTNFGYLWSNDGSPHVQGQVLYKRQFYTVNQHQDPGNRQTWVPYDEAASKEQQTRYSKKTKNEINREYSRKFSTDRKNDLENRSKAKVYIFASNGYPRSDRQEIIRNQKN</sequence>
<dbReference type="KEGG" id="vde:111254190"/>
<feature type="coiled-coil region" evidence="4">
    <location>
        <begin position="98"/>
        <end position="125"/>
    </location>
</feature>
<dbReference type="InterPro" id="IPR017907">
    <property type="entry name" value="Znf_RING_CS"/>
</dbReference>
<dbReference type="RefSeq" id="XP_022670524.1">
    <property type="nucleotide sequence ID" value="XM_022814789.1"/>
</dbReference>
<dbReference type="InParanoid" id="A0A7M7KTL4"/>
<keyword evidence="6" id="KW-1185">Reference proteome</keyword>
<organism evidence="5 6">
    <name type="scientific">Varroa destructor</name>
    <name type="common">Honeybee mite</name>
    <dbReference type="NCBI Taxonomy" id="109461"/>
    <lineage>
        <taxon>Eukaryota</taxon>
        <taxon>Metazoa</taxon>
        <taxon>Ecdysozoa</taxon>
        <taxon>Arthropoda</taxon>
        <taxon>Chelicerata</taxon>
        <taxon>Arachnida</taxon>
        <taxon>Acari</taxon>
        <taxon>Parasitiformes</taxon>
        <taxon>Mesostigmata</taxon>
        <taxon>Gamasina</taxon>
        <taxon>Dermanyssoidea</taxon>
        <taxon>Varroidae</taxon>
        <taxon>Varroa</taxon>
    </lineage>
</organism>
<reference evidence="5" key="1">
    <citation type="submission" date="2021-01" db="UniProtKB">
        <authorList>
            <consortium name="EnsemblMetazoa"/>
        </authorList>
    </citation>
    <scope>IDENTIFICATION</scope>
</reference>
<dbReference type="GO" id="GO:0008270">
    <property type="term" value="F:zinc ion binding"/>
    <property type="evidence" value="ECO:0007669"/>
    <property type="project" value="UniProtKB-KW"/>
</dbReference>
<keyword evidence="1" id="KW-0479">Metal-binding</keyword>
<evidence type="ECO:0000256" key="4">
    <source>
        <dbReference type="SAM" id="Coils"/>
    </source>
</evidence>
<dbReference type="AlphaFoldDB" id="A0A7M7KTL4"/>